<reference evidence="4" key="1">
    <citation type="submission" date="2020-07" db="EMBL/GenBank/DDBJ databases">
        <title>Huge and variable diversity of episymbiotic CPR bacteria and DPANN archaea in groundwater ecosystems.</title>
        <authorList>
            <person name="He C.Y."/>
            <person name="Keren R."/>
            <person name="Whittaker M."/>
            <person name="Farag I.F."/>
            <person name="Doudna J."/>
            <person name="Cate J.H.D."/>
            <person name="Banfield J.F."/>
        </authorList>
    </citation>
    <scope>NUCLEOTIDE SEQUENCE</scope>
    <source>
        <strain evidence="4">NC_groundwater_763_Ag_S-0.2um_68_21</strain>
    </source>
</reference>
<dbReference type="SUPFAM" id="SSF48452">
    <property type="entry name" value="TPR-like"/>
    <property type="match status" value="1"/>
</dbReference>
<feature type="repeat" description="TPR" evidence="3">
    <location>
        <begin position="192"/>
        <end position="225"/>
    </location>
</feature>
<dbReference type="AlphaFoldDB" id="A0A932HWD6"/>
<proteinExistence type="predicted"/>
<organism evidence="4 5">
    <name type="scientific">Tectimicrobiota bacterium</name>
    <dbReference type="NCBI Taxonomy" id="2528274"/>
    <lineage>
        <taxon>Bacteria</taxon>
        <taxon>Pseudomonadati</taxon>
        <taxon>Nitrospinota/Tectimicrobiota group</taxon>
        <taxon>Candidatus Tectimicrobiota</taxon>
    </lineage>
</organism>
<dbReference type="Pfam" id="PF13424">
    <property type="entry name" value="TPR_12"/>
    <property type="match status" value="1"/>
</dbReference>
<evidence type="ECO:0000313" key="5">
    <source>
        <dbReference type="Proteomes" id="UP000782312"/>
    </source>
</evidence>
<protein>
    <submittedName>
        <fullName evidence="4">Tetratricopeptide repeat protein</fullName>
    </submittedName>
</protein>
<dbReference type="Proteomes" id="UP000782312">
    <property type="component" value="Unassembled WGS sequence"/>
</dbReference>
<accession>A0A932HWD6</accession>
<dbReference type="InterPro" id="IPR013105">
    <property type="entry name" value="TPR_2"/>
</dbReference>
<evidence type="ECO:0000313" key="4">
    <source>
        <dbReference type="EMBL" id="MBI3126766.1"/>
    </source>
</evidence>
<dbReference type="SMART" id="SM00028">
    <property type="entry name" value="TPR"/>
    <property type="match status" value="4"/>
</dbReference>
<dbReference type="PROSITE" id="PS50005">
    <property type="entry name" value="TPR"/>
    <property type="match status" value="2"/>
</dbReference>
<dbReference type="PANTHER" id="PTHR12558:SF33">
    <property type="entry name" value="BLL7664 PROTEIN"/>
    <property type="match status" value="1"/>
</dbReference>
<dbReference type="Gene3D" id="1.25.40.10">
    <property type="entry name" value="Tetratricopeptide repeat domain"/>
    <property type="match status" value="1"/>
</dbReference>
<evidence type="ECO:0000256" key="1">
    <source>
        <dbReference type="ARBA" id="ARBA00022737"/>
    </source>
</evidence>
<keyword evidence="1" id="KW-0677">Repeat</keyword>
<evidence type="ECO:0000256" key="3">
    <source>
        <dbReference type="PROSITE-ProRule" id="PRU00339"/>
    </source>
</evidence>
<dbReference type="PANTHER" id="PTHR12558">
    <property type="entry name" value="CELL DIVISION CYCLE 16,23,27"/>
    <property type="match status" value="1"/>
</dbReference>
<comment type="caution">
    <text evidence="4">The sequence shown here is derived from an EMBL/GenBank/DDBJ whole genome shotgun (WGS) entry which is preliminary data.</text>
</comment>
<dbReference type="Pfam" id="PF07719">
    <property type="entry name" value="TPR_2"/>
    <property type="match status" value="1"/>
</dbReference>
<dbReference type="InterPro" id="IPR019734">
    <property type="entry name" value="TPR_rpt"/>
</dbReference>
<dbReference type="EMBL" id="JACPUR010000012">
    <property type="protein sequence ID" value="MBI3126766.1"/>
    <property type="molecule type" value="Genomic_DNA"/>
</dbReference>
<sequence>MADEKIQGVYYEETAGGASLQQKVRYWARDAGNGVVSVEFLKPDGTSTGMLAERVKLEEFRRRFAKDDPSARKSAEPPKTPQQAMVEKCMTAAQAHLDHKEFHSAEFEFKTALKFDEKHVAASYGLGESYLGQGKTEEARRLFARLTDNDRLYTKENKHVFNKLGILLRRQGLFPLALKNYERAIRIDHTDPVLFYNLARVLYEMQQKEKAIRFLKNALTIDPGFKEASDFLAFMEKPG</sequence>
<name>A0A932HWD6_UNCTE</name>
<keyword evidence="2 3" id="KW-0802">TPR repeat</keyword>
<evidence type="ECO:0000256" key="2">
    <source>
        <dbReference type="ARBA" id="ARBA00022803"/>
    </source>
</evidence>
<gene>
    <name evidence="4" type="ORF">HYZ11_04085</name>
</gene>
<dbReference type="InterPro" id="IPR011990">
    <property type="entry name" value="TPR-like_helical_dom_sf"/>
</dbReference>
<feature type="repeat" description="TPR" evidence="3">
    <location>
        <begin position="158"/>
        <end position="191"/>
    </location>
</feature>